<keyword evidence="6 8" id="KW-0472">Membrane</keyword>
<feature type="transmembrane region" description="Helical" evidence="8">
    <location>
        <begin position="159"/>
        <end position="181"/>
    </location>
</feature>
<proteinExistence type="inferred from homology"/>
<dbReference type="NCBIfam" id="TIGR03025">
    <property type="entry name" value="EPS_sugtrans"/>
    <property type="match status" value="1"/>
</dbReference>
<dbReference type="GO" id="GO:0016020">
    <property type="term" value="C:membrane"/>
    <property type="evidence" value="ECO:0007669"/>
    <property type="project" value="UniProtKB-SubCell"/>
</dbReference>
<evidence type="ECO:0000256" key="7">
    <source>
        <dbReference type="SAM" id="MobiDB-lite"/>
    </source>
</evidence>
<feature type="transmembrane region" description="Helical" evidence="8">
    <location>
        <begin position="133"/>
        <end position="153"/>
    </location>
</feature>
<dbReference type="InterPro" id="IPR017475">
    <property type="entry name" value="EPS_sugar_tfrase"/>
</dbReference>
<evidence type="ECO:0000259" key="9">
    <source>
        <dbReference type="Pfam" id="PF02397"/>
    </source>
</evidence>
<evidence type="ECO:0000256" key="4">
    <source>
        <dbReference type="ARBA" id="ARBA00022692"/>
    </source>
</evidence>
<accession>A0A366LTE7</accession>
<evidence type="ECO:0000313" key="11">
    <source>
        <dbReference type="Proteomes" id="UP000253303"/>
    </source>
</evidence>
<evidence type="ECO:0000256" key="1">
    <source>
        <dbReference type="ARBA" id="ARBA00004141"/>
    </source>
</evidence>
<keyword evidence="11" id="KW-1185">Reference proteome</keyword>
<reference evidence="10 11" key="1">
    <citation type="submission" date="2018-06" db="EMBL/GenBank/DDBJ databases">
        <title>Sphaerisporangium craniellae sp. nov., isolated from a marine sponge in the South China Sea.</title>
        <authorList>
            <person name="Li L."/>
        </authorList>
    </citation>
    <scope>NUCLEOTIDE SEQUENCE [LARGE SCALE GENOMIC DNA]</scope>
    <source>
        <strain evidence="10 11">LHW63015</strain>
    </source>
</reference>
<feature type="domain" description="Bacterial sugar transferase" evidence="9">
    <location>
        <begin position="329"/>
        <end position="514"/>
    </location>
</feature>
<evidence type="ECO:0000256" key="5">
    <source>
        <dbReference type="ARBA" id="ARBA00022989"/>
    </source>
</evidence>
<protein>
    <submittedName>
        <fullName evidence="10">Sugar transferase</fullName>
    </submittedName>
</protein>
<dbReference type="AlphaFoldDB" id="A0A366LTE7"/>
<dbReference type="PANTHER" id="PTHR30576:SF10">
    <property type="entry name" value="SLL5057 PROTEIN"/>
    <property type="match status" value="1"/>
</dbReference>
<dbReference type="InterPro" id="IPR003362">
    <property type="entry name" value="Bact_transf"/>
</dbReference>
<dbReference type="Pfam" id="PF13727">
    <property type="entry name" value="CoA_binding_3"/>
    <property type="match status" value="1"/>
</dbReference>
<comment type="similarity">
    <text evidence="2">Belongs to the bacterial sugar transferase family.</text>
</comment>
<sequence length="520" mass="56369">MKPPRALRPAGESALSSGGPWGSVSGRQEGCVFDGELSTAPARPRDGRRVSAPADRCRPPLWVRQYRGRAMFSDAVCAVLAGVVAVAVRFGEVTPYVAPYLALSAVLPPLWTAAITVNRAYEPRMLGAGTEEFRRVVQCGLALTAGLAIGAYVTKTEIARGYVVLALPLMTTLTLAARQGLRRGLHRRRERGDCMRRVVVAGHPAGVAELVRRFRLEPEHGMQVVAACLPAAGGPREVAGVPVLGDFTDVALVVGQTTADTVAVLGCPEMDGVALSRLAWRLERTRTELVVAPALMEVAGPRTTIRPAAGLPLLHVEHPDLSGPRQLVKNLFDRTAAVVLLVALAPLLAVLAVAVRSSSQGPALFRQTRVGRGGAEFTIYKFRTMAPDAELRKVELVSDVDGVLFKIRADPRVTPFGAWMRRRSLDELPQLINVLLGHMSLVGPRPPLPQEVACYGDDVRRRLLVRPGLTGLWQVSGRSDLSWEESVRLDLRYVENWSLMLDLQILWKTWSAVARGAGAY</sequence>
<keyword evidence="4 8" id="KW-0812">Transmembrane</keyword>
<evidence type="ECO:0000313" key="10">
    <source>
        <dbReference type="EMBL" id="RBQ16813.1"/>
    </source>
</evidence>
<gene>
    <name evidence="10" type="ORF">DP939_27460</name>
</gene>
<keyword evidence="5 8" id="KW-1133">Transmembrane helix</keyword>
<name>A0A366LTE7_9ACTN</name>
<feature type="transmembrane region" description="Helical" evidence="8">
    <location>
        <begin position="71"/>
        <end position="91"/>
    </location>
</feature>
<organism evidence="10 11">
    <name type="scientific">Spongiactinospora rosea</name>
    <dbReference type="NCBI Taxonomy" id="2248750"/>
    <lineage>
        <taxon>Bacteria</taxon>
        <taxon>Bacillati</taxon>
        <taxon>Actinomycetota</taxon>
        <taxon>Actinomycetes</taxon>
        <taxon>Streptosporangiales</taxon>
        <taxon>Streptosporangiaceae</taxon>
        <taxon>Spongiactinospora</taxon>
    </lineage>
</organism>
<dbReference type="EMBL" id="QMEY01000014">
    <property type="protein sequence ID" value="RBQ16813.1"/>
    <property type="molecule type" value="Genomic_DNA"/>
</dbReference>
<evidence type="ECO:0000256" key="3">
    <source>
        <dbReference type="ARBA" id="ARBA00022679"/>
    </source>
</evidence>
<feature type="transmembrane region" description="Helical" evidence="8">
    <location>
        <begin position="335"/>
        <end position="355"/>
    </location>
</feature>
<feature type="region of interest" description="Disordered" evidence="7">
    <location>
        <begin position="1"/>
        <end position="29"/>
    </location>
</feature>
<dbReference type="GO" id="GO:0016780">
    <property type="term" value="F:phosphotransferase activity, for other substituted phosphate groups"/>
    <property type="evidence" value="ECO:0007669"/>
    <property type="project" value="TreeGrafter"/>
</dbReference>
<dbReference type="PANTHER" id="PTHR30576">
    <property type="entry name" value="COLANIC BIOSYNTHESIS UDP-GLUCOSE LIPID CARRIER TRANSFERASE"/>
    <property type="match status" value="1"/>
</dbReference>
<dbReference type="Proteomes" id="UP000253303">
    <property type="component" value="Unassembled WGS sequence"/>
</dbReference>
<dbReference type="OrthoDB" id="9808602at2"/>
<comment type="caution">
    <text evidence="10">The sequence shown here is derived from an EMBL/GenBank/DDBJ whole genome shotgun (WGS) entry which is preliminary data.</text>
</comment>
<dbReference type="Pfam" id="PF02397">
    <property type="entry name" value="Bac_transf"/>
    <property type="match status" value="1"/>
</dbReference>
<evidence type="ECO:0000256" key="8">
    <source>
        <dbReference type="SAM" id="Phobius"/>
    </source>
</evidence>
<evidence type="ECO:0000256" key="6">
    <source>
        <dbReference type="ARBA" id="ARBA00023136"/>
    </source>
</evidence>
<feature type="transmembrane region" description="Helical" evidence="8">
    <location>
        <begin position="97"/>
        <end position="121"/>
    </location>
</feature>
<comment type="subcellular location">
    <subcellularLocation>
        <location evidence="1">Membrane</location>
        <topology evidence="1">Multi-pass membrane protein</topology>
    </subcellularLocation>
</comment>
<evidence type="ECO:0000256" key="2">
    <source>
        <dbReference type="ARBA" id="ARBA00006464"/>
    </source>
</evidence>
<keyword evidence="3 10" id="KW-0808">Transferase</keyword>